<dbReference type="STRING" id="490188.SAMN04488068_0262"/>
<evidence type="ECO:0000256" key="1">
    <source>
        <dbReference type="SAM" id="MobiDB-lite"/>
    </source>
</evidence>
<dbReference type="AlphaFoldDB" id="A0A1M5JZF4"/>
<protein>
    <submittedName>
        <fullName evidence="3">Uncharacterized protein</fullName>
    </submittedName>
</protein>
<evidence type="ECO:0000256" key="2">
    <source>
        <dbReference type="SAM" id="SignalP"/>
    </source>
</evidence>
<dbReference type="RefSeq" id="WP_072892907.1">
    <property type="nucleotide sequence ID" value="NZ_FQWZ01000001.1"/>
</dbReference>
<feature type="chain" id="PRO_5012002410" evidence="2">
    <location>
        <begin position="33"/>
        <end position="86"/>
    </location>
</feature>
<evidence type="ECO:0000313" key="3">
    <source>
        <dbReference type="EMBL" id="SHG45413.1"/>
    </source>
</evidence>
<organism evidence="3 4">
    <name type="scientific">Hydrocarboniphaga daqingensis</name>
    <dbReference type="NCBI Taxonomy" id="490188"/>
    <lineage>
        <taxon>Bacteria</taxon>
        <taxon>Pseudomonadati</taxon>
        <taxon>Pseudomonadota</taxon>
        <taxon>Gammaproteobacteria</taxon>
        <taxon>Nevskiales</taxon>
        <taxon>Nevskiaceae</taxon>
        <taxon>Hydrocarboniphaga</taxon>
    </lineage>
</organism>
<dbReference type="PROSITE" id="PS51257">
    <property type="entry name" value="PROKAR_LIPOPROTEIN"/>
    <property type="match status" value="1"/>
</dbReference>
<feature type="signal peptide" evidence="2">
    <location>
        <begin position="1"/>
        <end position="32"/>
    </location>
</feature>
<gene>
    <name evidence="3" type="ORF">SAMN04488068_0262</name>
</gene>
<name>A0A1M5JZF4_9GAMM</name>
<dbReference type="Proteomes" id="UP000199758">
    <property type="component" value="Unassembled WGS sequence"/>
</dbReference>
<keyword evidence="4" id="KW-1185">Reference proteome</keyword>
<keyword evidence="2" id="KW-0732">Signal</keyword>
<feature type="region of interest" description="Disordered" evidence="1">
    <location>
        <begin position="32"/>
        <end position="73"/>
    </location>
</feature>
<feature type="compositionally biased region" description="Low complexity" evidence="1">
    <location>
        <begin position="32"/>
        <end position="42"/>
    </location>
</feature>
<sequence>MQIPSTRQFVLSAVMPALLMLALVGCASAPSAAPAQSDASAPKRCKTTRNMQSPGPQPPSNPPRCDTSIDAGKLPATVLPPIIVAH</sequence>
<reference evidence="3 4" key="1">
    <citation type="submission" date="2016-11" db="EMBL/GenBank/DDBJ databases">
        <authorList>
            <person name="Jaros S."/>
            <person name="Januszkiewicz K."/>
            <person name="Wedrychowicz H."/>
        </authorList>
    </citation>
    <scope>NUCLEOTIDE SEQUENCE [LARGE SCALE GENOMIC DNA]</scope>
    <source>
        <strain evidence="3 4">CGMCC 1.7049</strain>
    </source>
</reference>
<proteinExistence type="predicted"/>
<evidence type="ECO:0000313" key="4">
    <source>
        <dbReference type="Proteomes" id="UP000199758"/>
    </source>
</evidence>
<accession>A0A1M5JZF4</accession>
<dbReference type="EMBL" id="FQWZ01000001">
    <property type="protein sequence ID" value="SHG45413.1"/>
    <property type="molecule type" value="Genomic_DNA"/>
</dbReference>